<dbReference type="RefSeq" id="WP_190926121.1">
    <property type="nucleotide sequence ID" value="NZ_JACXJA010000007.1"/>
</dbReference>
<dbReference type="Gene3D" id="3.40.50.12710">
    <property type="match status" value="1"/>
</dbReference>
<organism evidence="3 4">
    <name type="scientific">Paenibacillus oceani</name>
    <dbReference type="NCBI Taxonomy" id="2772510"/>
    <lineage>
        <taxon>Bacteria</taxon>
        <taxon>Bacillati</taxon>
        <taxon>Bacillota</taxon>
        <taxon>Bacilli</taxon>
        <taxon>Bacillales</taxon>
        <taxon>Paenibacillaceae</taxon>
        <taxon>Paenibacillus</taxon>
    </lineage>
</organism>
<sequence>MTDLTGLCPLIPIIRSIIGDSPCSALSFRDYMELCLYHDPLGYYSRDTVKVGKDGDFYTSSSIGTIMGEVLGMFIIKQAQRYDVDTPLTIVEWGGGTGRLAGHILDTVAQRSKPLYDRLTYAMVESSPFHRRLQTEQLSPHPVVQHVTPGQSYEMLENGPAIVLSNELLDAFPVHRIERKDGSLYEWFVGWSEESGKFETRLFPLAAGSRAASYIERESVPVRERQIVDVNPEAADWVKRVVSGLREGMLVTIDYGDVAEELYSAHRMQGTFLCYRKHQAFDDPYAYPGEQDMTSHVDFTACIRAGTEAGAGEWSLRTQKQFLIDEGVLELLVAHNGQDPFGPEARRNRAVRQLLVSDSMSELFKVLVQTKKR</sequence>
<dbReference type="Pfam" id="PF02636">
    <property type="entry name" value="Methyltransf_28"/>
    <property type="match status" value="1"/>
</dbReference>
<dbReference type="InterPro" id="IPR029063">
    <property type="entry name" value="SAM-dependent_MTases_sf"/>
</dbReference>
<gene>
    <name evidence="3" type="ORF">IDH45_07355</name>
</gene>
<evidence type="ECO:0000313" key="4">
    <source>
        <dbReference type="Proteomes" id="UP000639396"/>
    </source>
</evidence>
<comment type="caution">
    <text evidence="3">The sequence shown here is derived from an EMBL/GenBank/DDBJ whole genome shotgun (WGS) entry which is preliminary data.</text>
</comment>
<reference evidence="3" key="1">
    <citation type="submission" date="2020-09" db="EMBL/GenBank/DDBJ databases">
        <title>A novel bacterium of genus Paenibacillus, isolated from South China Sea.</title>
        <authorList>
            <person name="Huang H."/>
            <person name="Mo K."/>
            <person name="Hu Y."/>
        </authorList>
    </citation>
    <scope>NUCLEOTIDE SEQUENCE</scope>
    <source>
        <strain evidence="3">IB182363</strain>
    </source>
</reference>
<protein>
    <submittedName>
        <fullName evidence="3">SAM-dependent methyltransferase</fullName>
    </submittedName>
</protein>
<keyword evidence="1 3" id="KW-0489">Methyltransferase</keyword>
<dbReference type="AlphaFoldDB" id="A0A927C5T8"/>
<evidence type="ECO:0000256" key="2">
    <source>
        <dbReference type="ARBA" id="ARBA00022679"/>
    </source>
</evidence>
<dbReference type="PANTHER" id="PTHR12049">
    <property type="entry name" value="PROTEIN ARGININE METHYLTRANSFERASE NDUFAF7, MITOCHONDRIAL"/>
    <property type="match status" value="1"/>
</dbReference>
<dbReference type="SUPFAM" id="SSF53335">
    <property type="entry name" value="S-adenosyl-L-methionine-dependent methyltransferases"/>
    <property type="match status" value="1"/>
</dbReference>
<keyword evidence="4" id="KW-1185">Reference proteome</keyword>
<dbReference type="EMBL" id="JACXJA010000007">
    <property type="protein sequence ID" value="MBD2861795.1"/>
    <property type="molecule type" value="Genomic_DNA"/>
</dbReference>
<dbReference type="GO" id="GO:0032259">
    <property type="term" value="P:methylation"/>
    <property type="evidence" value="ECO:0007669"/>
    <property type="project" value="UniProtKB-KW"/>
</dbReference>
<dbReference type="PANTHER" id="PTHR12049:SF7">
    <property type="entry name" value="PROTEIN ARGININE METHYLTRANSFERASE NDUFAF7, MITOCHONDRIAL"/>
    <property type="match status" value="1"/>
</dbReference>
<dbReference type="GO" id="GO:0035243">
    <property type="term" value="F:protein-arginine omega-N symmetric methyltransferase activity"/>
    <property type="evidence" value="ECO:0007669"/>
    <property type="project" value="TreeGrafter"/>
</dbReference>
<keyword evidence="2" id="KW-0808">Transferase</keyword>
<dbReference type="InterPro" id="IPR003788">
    <property type="entry name" value="NDUFAF7"/>
</dbReference>
<proteinExistence type="predicted"/>
<dbReference type="InterPro" id="IPR038375">
    <property type="entry name" value="NDUFAF7_sf"/>
</dbReference>
<dbReference type="Proteomes" id="UP000639396">
    <property type="component" value="Unassembled WGS sequence"/>
</dbReference>
<name>A0A927C5T8_9BACL</name>
<accession>A0A927C5T8</accession>
<evidence type="ECO:0000313" key="3">
    <source>
        <dbReference type="EMBL" id="MBD2861795.1"/>
    </source>
</evidence>
<evidence type="ECO:0000256" key="1">
    <source>
        <dbReference type="ARBA" id="ARBA00022603"/>
    </source>
</evidence>